<dbReference type="EMBL" id="RIBW01000024">
    <property type="protein sequence ID" value="RUL96287.1"/>
    <property type="molecule type" value="Genomic_DNA"/>
</dbReference>
<dbReference type="Proteomes" id="UP000273611">
    <property type="component" value="Unassembled WGS sequence"/>
</dbReference>
<evidence type="ECO:0000313" key="4">
    <source>
        <dbReference type="Proteomes" id="UP000273611"/>
    </source>
</evidence>
<comment type="caution">
    <text evidence="3">The sequence shown here is derived from an EMBL/GenBank/DDBJ whole genome shotgun (WGS) entry which is preliminary data.</text>
</comment>
<proteinExistence type="predicted"/>
<dbReference type="AlphaFoldDB" id="A0A432N9N0"/>
<feature type="domain" description="DUF1206" evidence="2">
    <location>
        <begin position="96"/>
        <end position="164"/>
    </location>
</feature>
<feature type="domain" description="DUF1206" evidence="2">
    <location>
        <begin position="14"/>
        <end position="77"/>
    </location>
</feature>
<dbReference type="InterPro" id="IPR009597">
    <property type="entry name" value="DUF1206"/>
</dbReference>
<dbReference type="RefSeq" id="WP_127431741.1">
    <property type="nucleotide sequence ID" value="NZ_BMFI01000021.1"/>
</dbReference>
<feature type="transmembrane region" description="Helical" evidence="1">
    <location>
        <begin position="52"/>
        <end position="74"/>
    </location>
</feature>
<feature type="transmembrane region" description="Helical" evidence="1">
    <location>
        <begin position="95"/>
        <end position="118"/>
    </location>
</feature>
<reference evidence="3 4" key="1">
    <citation type="journal article" date="2015" name="Int. J. Syst. Evol. Microbiol.">
        <title>Rhizobium anhuiense sp. nov., isolated from effective nodules of Vicia faba and Pisum sativum.</title>
        <authorList>
            <person name="Zhang Y.J."/>
            <person name="Zheng W.T."/>
            <person name="Everall I."/>
            <person name="Young J.P."/>
            <person name="Zhang X.X."/>
            <person name="Tian C.F."/>
            <person name="Sui X.H."/>
            <person name="Wang E.T."/>
            <person name="Chen W.X."/>
        </authorList>
    </citation>
    <scope>NUCLEOTIDE SEQUENCE [LARGE SCALE GENOMIC DNA]</scope>
    <source>
        <strain evidence="3 4">CCBAU 23252</strain>
    </source>
</reference>
<feature type="transmembrane region" description="Helical" evidence="1">
    <location>
        <begin position="179"/>
        <end position="206"/>
    </location>
</feature>
<sequence>MIKGSRFDMLAKGGYAARGIVFLLVAGLALFSGVTGGRPETKSALSTLLGQPLGRVWVGVIGLGLLGFVAWRLAQSLADTDGHGRDAKALAIRAALFGSAITYLGVAGYALGNALFPGGASEGSGEKGLAGWIMSQPFGSYLAIAVGVGFVIGGVVTAVKGITRKFERYLRVPDNKGIVTFVCIYGLVARGVVFAVTGILFAYAGFRVDPRQAGSMGDALEWLQQLPLGSFLYIAVAVGLAAFGIYNLVEARYRIVRSPSIAEAKRSISVAG</sequence>
<feature type="transmembrane region" description="Helical" evidence="1">
    <location>
        <begin position="138"/>
        <end position="159"/>
    </location>
</feature>
<keyword evidence="1" id="KW-1133">Transmembrane helix</keyword>
<feature type="transmembrane region" description="Helical" evidence="1">
    <location>
        <begin position="226"/>
        <end position="249"/>
    </location>
</feature>
<protein>
    <submittedName>
        <fullName evidence="3">DUF1206 domain-containing protein</fullName>
    </submittedName>
</protein>
<evidence type="ECO:0000259" key="2">
    <source>
        <dbReference type="Pfam" id="PF06724"/>
    </source>
</evidence>
<gene>
    <name evidence="3" type="ORF">EEQ99_31470</name>
</gene>
<organism evidence="3 4">
    <name type="scientific">Rhizobium anhuiense</name>
    <dbReference type="NCBI Taxonomy" id="1184720"/>
    <lineage>
        <taxon>Bacteria</taxon>
        <taxon>Pseudomonadati</taxon>
        <taxon>Pseudomonadota</taxon>
        <taxon>Alphaproteobacteria</taxon>
        <taxon>Hyphomicrobiales</taxon>
        <taxon>Rhizobiaceae</taxon>
        <taxon>Rhizobium/Agrobacterium group</taxon>
        <taxon>Rhizobium</taxon>
    </lineage>
</organism>
<keyword evidence="1" id="KW-0812">Transmembrane</keyword>
<feature type="domain" description="DUF1206" evidence="2">
    <location>
        <begin position="186"/>
        <end position="254"/>
    </location>
</feature>
<name>A0A432N9N0_9HYPH</name>
<evidence type="ECO:0000313" key="3">
    <source>
        <dbReference type="EMBL" id="RUL96287.1"/>
    </source>
</evidence>
<evidence type="ECO:0000256" key="1">
    <source>
        <dbReference type="SAM" id="Phobius"/>
    </source>
</evidence>
<keyword evidence="1" id="KW-0472">Membrane</keyword>
<dbReference type="Pfam" id="PF06724">
    <property type="entry name" value="DUF1206"/>
    <property type="match status" value="3"/>
</dbReference>
<accession>A0A432N9N0</accession>